<keyword evidence="1" id="KW-0548">Nucleotidyltransferase</keyword>
<dbReference type="Proteomes" id="UP000012174">
    <property type="component" value="Unassembled WGS sequence"/>
</dbReference>
<comment type="catalytic activity">
    <reaction evidence="1">
        <text>RNA(n) + a ribonucleoside 5'-triphosphate = RNA(n+1) + diphosphate</text>
        <dbReference type="Rhea" id="RHEA:21248"/>
        <dbReference type="Rhea" id="RHEA-COMP:14527"/>
        <dbReference type="Rhea" id="RHEA-COMP:17342"/>
        <dbReference type="ChEBI" id="CHEBI:33019"/>
        <dbReference type="ChEBI" id="CHEBI:61557"/>
        <dbReference type="ChEBI" id="CHEBI:140395"/>
        <dbReference type="EC" id="2.7.7.48"/>
    </reaction>
</comment>
<reference evidence="4" key="1">
    <citation type="journal article" date="2013" name="Genome Announc.">
        <title>Draft genome sequence of the grapevine dieback fungus Eutypa lata UCR-EL1.</title>
        <authorList>
            <person name="Blanco-Ulate B."/>
            <person name="Rolshausen P.E."/>
            <person name="Cantu D."/>
        </authorList>
    </citation>
    <scope>NUCLEOTIDE SEQUENCE [LARGE SCALE GENOMIC DNA]</scope>
    <source>
        <strain evidence="4">UCR-EL1</strain>
    </source>
</reference>
<organism evidence="3 4">
    <name type="scientific">Eutypa lata (strain UCR-EL1)</name>
    <name type="common">Grapevine dieback disease fungus</name>
    <name type="synonym">Eutypa armeniacae</name>
    <dbReference type="NCBI Taxonomy" id="1287681"/>
    <lineage>
        <taxon>Eukaryota</taxon>
        <taxon>Fungi</taxon>
        <taxon>Dikarya</taxon>
        <taxon>Ascomycota</taxon>
        <taxon>Pezizomycotina</taxon>
        <taxon>Sordariomycetes</taxon>
        <taxon>Xylariomycetidae</taxon>
        <taxon>Xylariales</taxon>
        <taxon>Diatrypaceae</taxon>
        <taxon>Eutypa</taxon>
    </lineage>
</organism>
<gene>
    <name evidence="3" type="ORF">UCREL1_1156</name>
</gene>
<dbReference type="InterPro" id="IPR057596">
    <property type="entry name" value="RDRP_core"/>
</dbReference>
<dbReference type="GO" id="GO:0030422">
    <property type="term" value="P:siRNA processing"/>
    <property type="evidence" value="ECO:0007669"/>
    <property type="project" value="TreeGrafter"/>
</dbReference>
<evidence type="ECO:0000313" key="3">
    <source>
        <dbReference type="EMBL" id="EMR71798.1"/>
    </source>
</evidence>
<evidence type="ECO:0000256" key="1">
    <source>
        <dbReference type="RuleBase" id="RU363098"/>
    </source>
</evidence>
<keyword evidence="1" id="KW-0694">RNA-binding</keyword>
<dbReference type="GO" id="GO:0003723">
    <property type="term" value="F:RNA binding"/>
    <property type="evidence" value="ECO:0007669"/>
    <property type="project" value="UniProtKB-KW"/>
</dbReference>
<dbReference type="GO" id="GO:0003968">
    <property type="term" value="F:RNA-directed RNA polymerase activity"/>
    <property type="evidence" value="ECO:0007669"/>
    <property type="project" value="UniProtKB-KW"/>
</dbReference>
<dbReference type="STRING" id="1287681.M7T4I7"/>
<keyword evidence="1" id="KW-0808">Transferase</keyword>
<sequence length="723" mass="81434">MTLKSGASPKQGISCPISAGAIKKLLSQIRFPGPGTDASEFSPKELWTYIAANEKEIRQGILRKFPTRTQYFARVQFCEEDGQDLFFNSRVTLEKIWSRWAGAKGMLALDDTLQGMVMCIRPESMVKFDSPDKINLEICDMANKPIPLVLNRQMIKVLEDMGCSDEWFFQIQNRELTRLRKITAHVDNTAIFLKRQKVADQIRLSQFIRRLSKLDINYKHDKFLRSVVETVVLRELRLLKHKARIPVEKGVTLFGIMDEYGYLDEDDVFITFDNLPGTNYLDLDNRQVLLTRSPALHPGDIQIRRAVVPPEDHPLRSLSNCIAFSQKGARDLPSQLSGGDLDGDIFNIIWDDMAVTSCAREFAPADYHRVAPLDIGRTVKREDMTDFFVKFMATDQLGLIAVKHLILADQRPAGTVDQECQKLAELHSTAVDYSKTGIPVEESQLRKLGRTKYRPDFMAPAPPAELKNRNEICFDAPVLPATNNDEDDNTGPQYHYYASDKILGKLYRAVDERRIWKEDVQVPATHHGASVWDQLLLYINKECERLGGVDWELAIQEARGIRQAYDDAIWGATLTFSEHPSVPISEIEVFTGCIFNKSGTQTRRQRDKSTRLKDEFDRIAKWVESVIRKQKIASRVDRDDADDDDDHADTGATGLELSVACLNVGCVPNRIIGGSRTGDEFQSFKVVAASCVLRELDAAIKRQEIAAGASLMGGGYVGVNGRG</sequence>
<evidence type="ECO:0000313" key="4">
    <source>
        <dbReference type="Proteomes" id="UP000012174"/>
    </source>
</evidence>
<evidence type="ECO:0000259" key="2">
    <source>
        <dbReference type="Pfam" id="PF05183"/>
    </source>
</evidence>
<proteinExistence type="inferred from homology"/>
<dbReference type="PANTHER" id="PTHR23079:SF17">
    <property type="entry name" value="RNA-DEPENDENT RNA POLYMERASE"/>
    <property type="match status" value="1"/>
</dbReference>
<feature type="domain" description="RDRP core" evidence="2">
    <location>
        <begin position="99"/>
        <end position="510"/>
    </location>
</feature>
<dbReference type="KEGG" id="ela:UCREL1_1156"/>
<keyword evidence="4" id="KW-1185">Reference proteome</keyword>
<dbReference type="PANTHER" id="PTHR23079">
    <property type="entry name" value="RNA-DEPENDENT RNA POLYMERASE"/>
    <property type="match status" value="1"/>
</dbReference>
<dbReference type="Pfam" id="PF05183">
    <property type="entry name" value="RdRP"/>
    <property type="match status" value="1"/>
</dbReference>
<dbReference type="EMBL" id="KB705575">
    <property type="protein sequence ID" value="EMR71798.1"/>
    <property type="molecule type" value="Genomic_DNA"/>
</dbReference>
<dbReference type="GO" id="GO:0031380">
    <property type="term" value="C:nuclear RNA-directed RNA polymerase complex"/>
    <property type="evidence" value="ECO:0007669"/>
    <property type="project" value="TreeGrafter"/>
</dbReference>
<dbReference type="HOGENOM" id="CLU_001366_2_2_1"/>
<accession>M7T4I7</accession>
<dbReference type="EC" id="2.7.7.48" evidence="1"/>
<name>M7T4I7_EUTLA</name>
<dbReference type="eggNOG" id="KOG0988">
    <property type="taxonomic scope" value="Eukaryota"/>
</dbReference>
<comment type="similarity">
    <text evidence="1">Belongs to the RdRP family.</text>
</comment>
<dbReference type="OrthoDB" id="6513042at2759"/>
<dbReference type="InterPro" id="IPR007855">
    <property type="entry name" value="RDRP"/>
</dbReference>
<dbReference type="AlphaFoldDB" id="M7T4I7"/>
<protein>
    <recommendedName>
        <fullName evidence="1">RNA-dependent RNA polymerase</fullName>
        <ecNumber evidence="1">2.7.7.48</ecNumber>
    </recommendedName>
</protein>
<keyword evidence="1 3" id="KW-0696">RNA-directed RNA polymerase</keyword>